<dbReference type="OrthoDB" id="7178350at2"/>
<dbReference type="PANTHER" id="PTHR43747">
    <property type="entry name" value="FAD-BINDING PROTEIN"/>
    <property type="match status" value="1"/>
</dbReference>
<reference evidence="3 4" key="1">
    <citation type="submission" date="2018-05" db="EMBL/GenBank/DDBJ databases">
        <title>Salinimonas sp. HMF8227 Genome sequencing and assembly.</title>
        <authorList>
            <person name="Kang H."/>
            <person name="Kang J."/>
            <person name="Cha I."/>
            <person name="Kim H."/>
            <person name="Joh K."/>
        </authorList>
    </citation>
    <scope>NUCLEOTIDE SEQUENCE [LARGE SCALE GENOMIC DNA]</scope>
    <source>
        <strain evidence="3 4">HMF8227</strain>
    </source>
</reference>
<dbReference type="InterPro" id="IPR006905">
    <property type="entry name" value="Flavin_halogenase"/>
</dbReference>
<keyword evidence="2" id="KW-0274">FAD</keyword>
<feature type="binding site" evidence="2">
    <location>
        <position position="341"/>
    </location>
    <ligand>
        <name>FAD</name>
        <dbReference type="ChEBI" id="CHEBI:57692"/>
    </ligand>
</feature>
<dbReference type="Gene3D" id="3.50.50.60">
    <property type="entry name" value="FAD/NAD(P)-binding domain"/>
    <property type="match status" value="1"/>
</dbReference>
<dbReference type="Proteomes" id="UP000245728">
    <property type="component" value="Chromosome"/>
</dbReference>
<dbReference type="PANTHER" id="PTHR43747:SF4">
    <property type="entry name" value="FLAVIN-DEPENDENT TRYPTOPHAN HALOGENASE"/>
    <property type="match status" value="1"/>
</dbReference>
<organism evidence="3 4">
    <name type="scientific">Saliniradius amylolyticus</name>
    <dbReference type="NCBI Taxonomy" id="2183582"/>
    <lineage>
        <taxon>Bacteria</taxon>
        <taxon>Pseudomonadati</taxon>
        <taxon>Pseudomonadota</taxon>
        <taxon>Gammaproteobacteria</taxon>
        <taxon>Alteromonadales</taxon>
        <taxon>Alteromonadaceae</taxon>
        <taxon>Saliniradius</taxon>
    </lineage>
</organism>
<accession>A0A2S2E794</accession>
<name>A0A2S2E794_9ALTE</name>
<proteinExistence type="predicted"/>
<evidence type="ECO:0000256" key="2">
    <source>
        <dbReference type="PIRSR" id="PIRSR011396-2"/>
    </source>
</evidence>
<feature type="binding site" evidence="2">
    <location>
        <position position="350"/>
    </location>
    <ligand>
        <name>FAD</name>
        <dbReference type="ChEBI" id="CHEBI:57692"/>
    </ligand>
</feature>
<dbReference type="GO" id="GO:0000166">
    <property type="term" value="F:nucleotide binding"/>
    <property type="evidence" value="ECO:0007669"/>
    <property type="project" value="UniProtKB-KW"/>
</dbReference>
<feature type="binding site" evidence="2">
    <location>
        <position position="193"/>
    </location>
    <ligand>
        <name>FAD</name>
        <dbReference type="ChEBI" id="CHEBI:57692"/>
    </ligand>
</feature>
<dbReference type="InterPro" id="IPR050816">
    <property type="entry name" value="Flavin-dep_Halogenase_NPB"/>
</dbReference>
<dbReference type="PIRSF" id="PIRSF011396">
    <property type="entry name" value="Trp_halogenase"/>
    <property type="match status" value="1"/>
</dbReference>
<dbReference type="KEGG" id="salh:HMF8227_02385"/>
<feature type="binding site" evidence="2">
    <location>
        <position position="88"/>
    </location>
    <ligand>
        <name>7-chloro-L-tryptophan</name>
        <dbReference type="ChEBI" id="CHEBI:58713"/>
    </ligand>
</feature>
<gene>
    <name evidence="3" type="ORF">HMF8227_02385</name>
</gene>
<sequence length="509" mass="57705">MSNQENSLYSGDRRIRNIVIVGGGSAGWMTAAALAKVMGHHTSITLIESADIGTVSVGEATIPNIRAFNQLLELNEDELLAKTQGTFKLGIEFVDWYEKDHAYMHPFGPYGQNLSGVPFHHYWLGSSEHAGAPITDWCLEATAAYQGKFERYTRQRGRPVPTNYAFHFNAVAYAAYLADYAVDRGVKRIIDHVDEVRTSKDSGFIQSLMLSSGQEIAGDLFIDCSGFKGLLIEQTLHTGFEDWHHWLLCDSAIAQPCAIGDHYPPYTRSLAQEAGWQWQIPLQNRWGNGHVYASAFLEQDKALNVLHANMPDTPTGDPNYLHWRTGRRRQAWNKNCIAIGLSAGFLEPLESTGLHLVQSAISRLLSLFPDRHFDDTLRNKFNQYSREELERIRDFIILHYKATRRTDTDFWAYCANMDIPDSLSEKIELYRHSGRIFRENLELFSEISWFSVLNGQGIKPNAIHPLTEGMQVAERDSLLSQLKTQTQQQAQAMSCHQAYIKQHCSMESQ</sequence>
<evidence type="ECO:0000313" key="4">
    <source>
        <dbReference type="Proteomes" id="UP000245728"/>
    </source>
</evidence>
<dbReference type="EMBL" id="CP029347">
    <property type="protein sequence ID" value="AWL12837.1"/>
    <property type="molecule type" value="Genomic_DNA"/>
</dbReference>
<evidence type="ECO:0000313" key="3">
    <source>
        <dbReference type="EMBL" id="AWL12837.1"/>
    </source>
</evidence>
<dbReference type="Pfam" id="PF04820">
    <property type="entry name" value="Trp_halogenase"/>
    <property type="match status" value="1"/>
</dbReference>
<keyword evidence="2" id="KW-0547">Nucleotide-binding</keyword>
<dbReference type="InterPro" id="IPR036188">
    <property type="entry name" value="FAD/NAD-bd_sf"/>
</dbReference>
<dbReference type="EC" id="1.14.19.9" evidence="3"/>
<evidence type="ECO:0000256" key="1">
    <source>
        <dbReference type="PIRSR" id="PIRSR011396-1"/>
    </source>
</evidence>
<feature type="active site" evidence="1">
    <location>
        <position position="88"/>
    </location>
</feature>
<protein>
    <submittedName>
        <fullName evidence="3">Tryptophan 7-halogenase</fullName>
        <ecNumber evidence="3">1.14.19.9</ecNumber>
    </submittedName>
</protein>
<dbReference type="AlphaFoldDB" id="A0A2S2E794"/>
<keyword evidence="4" id="KW-1185">Reference proteome</keyword>
<dbReference type="SUPFAM" id="SSF51905">
    <property type="entry name" value="FAD/NAD(P)-binding domain"/>
    <property type="match status" value="1"/>
</dbReference>
<dbReference type="InterPro" id="IPR033856">
    <property type="entry name" value="Trp_halogen"/>
</dbReference>
<dbReference type="GO" id="GO:0004497">
    <property type="term" value="F:monooxygenase activity"/>
    <property type="evidence" value="ECO:0007669"/>
    <property type="project" value="InterPro"/>
</dbReference>
<keyword evidence="3" id="KW-0560">Oxidoreductase</keyword>
<keyword evidence="2" id="KW-0285">Flavoprotein</keyword>
<feature type="binding site" evidence="2">
    <location>
        <begin position="23"/>
        <end position="26"/>
    </location>
    <ligand>
        <name>FAD</name>
        <dbReference type="ChEBI" id="CHEBI:57692"/>
    </ligand>
</feature>